<evidence type="ECO:0000313" key="6">
    <source>
        <dbReference type="Proteomes" id="UP000683246"/>
    </source>
</evidence>
<dbReference type="EMBL" id="CP058649">
    <property type="protein sequence ID" value="QUI21181.1"/>
    <property type="molecule type" value="Genomic_DNA"/>
</dbReference>
<dbReference type="InterPro" id="IPR050952">
    <property type="entry name" value="TRIM-NHL_E3_ligases"/>
</dbReference>
<evidence type="ECO:0000313" key="5">
    <source>
        <dbReference type="EMBL" id="QUI21181.1"/>
    </source>
</evidence>
<feature type="signal peptide" evidence="4">
    <location>
        <begin position="1"/>
        <end position="26"/>
    </location>
</feature>
<evidence type="ECO:0000256" key="2">
    <source>
        <dbReference type="PROSITE-ProRule" id="PRU00504"/>
    </source>
</evidence>
<dbReference type="PANTHER" id="PTHR24104:SF25">
    <property type="entry name" value="PROTEIN LIN-41"/>
    <property type="match status" value="1"/>
</dbReference>
<dbReference type="AlphaFoldDB" id="A0A8J8MGR8"/>
<dbReference type="InterPro" id="IPR001258">
    <property type="entry name" value="NHL_repeat"/>
</dbReference>
<dbReference type="KEGG" id="vpy:HZI73_02280"/>
<organism evidence="5 6">
    <name type="scientific">Vallitalea pronyensis</name>
    <dbReference type="NCBI Taxonomy" id="1348613"/>
    <lineage>
        <taxon>Bacteria</taxon>
        <taxon>Bacillati</taxon>
        <taxon>Bacillota</taxon>
        <taxon>Clostridia</taxon>
        <taxon>Lachnospirales</taxon>
        <taxon>Vallitaleaceae</taxon>
        <taxon>Vallitalea</taxon>
    </lineage>
</organism>
<dbReference type="SUPFAM" id="SSF101898">
    <property type="entry name" value="NHL repeat"/>
    <property type="match status" value="1"/>
</dbReference>
<sequence>MSRAKKAMLAFSMMFLLFITTMEAYATTYDTYIYSFWGRAMPSTAAYTPSRILRGADIGVEPFVELSDVAVLDGKIYLVDAGSNRVIICDHQWQMVKEIKTFGKDGGDSFNKPQGIFISQKDKIYVADSGNERILIFDENFDVIHEIRKPPSSFLEDLPFVPTKLAVDKADRIYVIAKGIYEGIIELDSGGAFNRFTGVNKVSVNPVDYFWKVIGTQKQKEQMALYIPTEFRNIDIDPTGFLYTISLPNKEELKTITKDPIKRINPKGEDVLRREGYVGVVGDIHVGTEKMTSFVDVVVDDSGRYSGLDATRGRIFTYDDDGNLLYIFGGLGNQMGTFTRPVALAYHGQDILVMDGTSNTITVFEPTAFGLHVNAATRHQYVGNYEEAASYWEKVNALDTNYDLAYVGIGKALYRNKQYKEACYYFKQGSQKEYYGMAYQKYRKEVLRRWFGPVMTLVILGILLGLLWRLFKRRGSRQC</sequence>
<evidence type="ECO:0000256" key="4">
    <source>
        <dbReference type="SAM" id="SignalP"/>
    </source>
</evidence>
<dbReference type="Gene3D" id="1.25.40.10">
    <property type="entry name" value="Tetratricopeptide repeat domain"/>
    <property type="match status" value="1"/>
</dbReference>
<accession>A0A8J8MGR8</accession>
<protein>
    <submittedName>
        <fullName evidence="5">Gluconolactonase</fullName>
    </submittedName>
</protein>
<reference evidence="5" key="1">
    <citation type="submission" date="2020-07" db="EMBL/GenBank/DDBJ databases">
        <title>Vallitalea pronyensis genome.</title>
        <authorList>
            <person name="Postec A."/>
        </authorList>
    </citation>
    <scope>NUCLEOTIDE SEQUENCE</scope>
    <source>
        <strain evidence="5">FatNI3</strain>
    </source>
</reference>
<keyword evidence="4" id="KW-0732">Signal</keyword>
<feature type="repeat" description="NHL" evidence="2">
    <location>
        <begin position="99"/>
        <end position="140"/>
    </location>
</feature>
<dbReference type="GO" id="GO:0008270">
    <property type="term" value="F:zinc ion binding"/>
    <property type="evidence" value="ECO:0007669"/>
    <property type="project" value="UniProtKB-KW"/>
</dbReference>
<gene>
    <name evidence="5" type="ORF">HZI73_02280</name>
</gene>
<keyword evidence="1" id="KW-0677">Repeat</keyword>
<keyword evidence="3" id="KW-0472">Membrane</keyword>
<dbReference type="RefSeq" id="WP_212696644.1">
    <property type="nucleotide sequence ID" value="NZ_CP058649.1"/>
</dbReference>
<dbReference type="SUPFAM" id="SSF48452">
    <property type="entry name" value="TPR-like"/>
    <property type="match status" value="1"/>
</dbReference>
<dbReference type="PANTHER" id="PTHR24104">
    <property type="entry name" value="E3 UBIQUITIN-PROTEIN LIGASE NHLRC1-RELATED"/>
    <property type="match status" value="1"/>
</dbReference>
<keyword evidence="6" id="KW-1185">Reference proteome</keyword>
<feature type="transmembrane region" description="Helical" evidence="3">
    <location>
        <begin position="450"/>
        <end position="471"/>
    </location>
</feature>
<dbReference type="Pfam" id="PF17170">
    <property type="entry name" value="DUF5128"/>
    <property type="match status" value="1"/>
</dbReference>
<dbReference type="PROSITE" id="PS51125">
    <property type="entry name" value="NHL"/>
    <property type="match status" value="1"/>
</dbReference>
<dbReference type="InterPro" id="IPR011990">
    <property type="entry name" value="TPR-like_helical_dom_sf"/>
</dbReference>
<name>A0A8J8MGR8_9FIRM</name>
<dbReference type="InterPro" id="IPR011042">
    <property type="entry name" value="6-blade_b-propeller_TolB-like"/>
</dbReference>
<feature type="chain" id="PRO_5035175095" evidence="4">
    <location>
        <begin position="27"/>
        <end position="479"/>
    </location>
</feature>
<evidence type="ECO:0000256" key="1">
    <source>
        <dbReference type="ARBA" id="ARBA00022737"/>
    </source>
</evidence>
<dbReference type="Gene3D" id="2.120.10.30">
    <property type="entry name" value="TolB, C-terminal domain"/>
    <property type="match status" value="1"/>
</dbReference>
<evidence type="ECO:0000256" key="3">
    <source>
        <dbReference type="SAM" id="Phobius"/>
    </source>
</evidence>
<keyword evidence="3" id="KW-1133">Transmembrane helix</keyword>
<dbReference type="Proteomes" id="UP000683246">
    <property type="component" value="Chromosome"/>
</dbReference>
<proteinExistence type="predicted"/>
<keyword evidence="3" id="KW-0812">Transmembrane</keyword>